<reference evidence="2 3" key="1">
    <citation type="submission" date="2024-10" db="EMBL/GenBank/DDBJ databases">
        <title>Updated reference genomes for cyclostephanoid diatoms.</title>
        <authorList>
            <person name="Roberts W.R."/>
            <person name="Alverson A.J."/>
        </authorList>
    </citation>
    <scope>NUCLEOTIDE SEQUENCE [LARGE SCALE GENOMIC DNA]</scope>
    <source>
        <strain evidence="2 3">AJA010-31</strain>
    </source>
</reference>
<name>A0ABD3N813_9STRA</name>
<keyword evidence="3" id="KW-1185">Reference proteome</keyword>
<organism evidence="2 3">
    <name type="scientific">Cyclotella atomus</name>
    <dbReference type="NCBI Taxonomy" id="382360"/>
    <lineage>
        <taxon>Eukaryota</taxon>
        <taxon>Sar</taxon>
        <taxon>Stramenopiles</taxon>
        <taxon>Ochrophyta</taxon>
        <taxon>Bacillariophyta</taxon>
        <taxon>Coscinodiscophyceae</taxon>
        <taxon>Thalassiosirophycidae</taxon>
        <taxon>Stephanodiscales</taxon>
        <taxon>Stephanodiscaceae</taxon>
        <taxon>Cyclotella</taxon>
    </lineage>
</organism>
<evidence type="ECO:0000313" key="2">
    <source>
        <dbReference type="EMBL" id="KAL3770692.1"/>
    </source>
</evidence>
<feature type="region of interest" description="Disordered" evidence="1">
    <location>
        <begin position="414"/>
        <end position="433"/>
    </location>
</feature>
<sequence length="433" mass="47381">MSDSGDNDRHDALIVDEGFAVLNNFKPPKKGDIDTANKDPIPRCPFASFDNAISMPSDDQQEAFLNDCSIVFTARTKEDSESYSTGETFFLPCLMKPRCALEALAHTIFHAHVDGLQDDTSNGEKKLLYDPERSGAEWWTLVLDAPSADEKEGKKQNDDDEEEDDEVGMHFDADYGLESQMSNFLLHPRVATITYLSDIGVPTLILDKRSPAPSDTEKKSLGGDISKAWLSHPRFGKHVAFDGRFLHGAPGEYFPAVAQNVAASEPLAKKAKVEVATKSTGGNGLSGKRITFLVNIWLNHCPIDAEILDDDVVSKLTTVWEDTSEKKLKVDESYNPPFQCNIKDVTNPNDLGEALKLTKASAKSDGPAGVEEDLVICNRHITMTFGATMKDFHDASNLAAKKGSIEINMGEGVLSMEVGNEASDDDDEDDDDS</sequence>
<feature type="compositionally biased region" description="Acidic residues" evidence="1">
    <location>
        <begin position="422"/>
        <end position="433"/>
    </location>
</feature>
<protein>
    <submittedName>
        <fullName evidence="2">Uncharacterized protein</fullName>
    </submittedName>
</protein>
<comment type="caution">
    <text evidence="2">The sequence shown here is derived from an EMBL/GenBank/DDBJ whole genome shotgun (WGS) entry which is preliminary data.</text>
</comment>
<dbReference type="Proteomes" id="UP001530400">
    <property type="component" value="Unassembled WGS sequence"/>
</dbReference>
<dbReference type="EMBL" id="JALLPJ020001303">
    <property type="protein sequence ID" value="KAL3770692.1"/>
    <property type="molecule type" value="Genomic_DNA"/>
</dbReference>
<proteinExistence type="predicted"/>
<dbReference type="AlphaFoldDB" id="A0ABD3N813"/>
<accession>A0ABD3N813</accession>
<evidence type="ECO:0000313" key="3">
    <source>
        <dbReference type="Proteomes" id="UP001530400"/>
    </source>
</evidence>
<gene>
    <name evidence="2" type="ORF">ACHAWO_010357</name>
</gene>
<evidence type="ECO:0000256" key="1">
    <source>
        <dbReference type="SAM" id="MobiDB-lite"/>
    </source>
</evidence>